<gene>
    <name evidence="2" type="ORF">J4G43_015355</name>
    <name evidence="1" type="ORF">J4G43_17460</name>
</gene>
<accession>A0A939M784</accession>
<reference evidence="1" key="1">
    <citation type="submission" date="2021-03" db="EMBL/GenBank/DDBJ databases">
        <title>Whole Genome Sequence of Bradyrhizobium sp. Strain 144S4.</title>
        <authorList>
            <person name="Bromfield E.S.P."/>
            <person name="Cloutier S."/>
        </authorList>
    </citation>
    <scope>NUCLEOTIDE SEQUENCE [LARGE SCALE GENOMIC DNA]</scope>
    <source>
        <strain evidence="1">144S4</strain>
    </source>
</reference>
<reference evidence="2 3" key="2">
    <citation type="journal article" date="2022" name="Int. J. Syst. Evol. Microbiol.">
        <title>Strains of Bradyrhizobium barranii sp. nov. associated with legumes native to Canada are symbionts of soybeans and belong to different subspecies (subsp. barranii subsp. nov. and subsp. apii subsp. nov.) and symbiovars (sv. glycinearum and sv. septentrionale).</title>
        <authorList>
            <person name="Bromfield E.S.P."/>
            <person name="Cloutier S."/>
            <person name="Wasai-Hara S."/>
            <person name="Minamisawa K."/>
        </authorList>
    </citation>
    <scope>NUCLEOTIDE SEQUENCE [LARGE SCALE GENOMIC DNA]</scope>
    <source>
        <strain evidence="2 3">144S4</strain>
    </source>
</reference>
<name>A0A939M784_9BRAD</name>
<dbReference type="InterPro" id="IPR027417">
    <property type="entry name" value="P-loop_NTPase"/>
</dbReference>
<dbReference type="Gene3D" id="3.30.420.240">
    <property type="match status" value="1"/>
</dbReference>
<dbReference type="EMBL" id="JAGEMI010000001">
    <property type="protein sequence ID" value="MBO1862620.1"/>
    <property type="molecule type" value="Genomic_DNA"/>
</dbReference>
<sequence>MPNHMESITIELARSQFRRFVPYAFKKVHDKKLGDQPYVMHMCHVIEELISGYEKRLLINLPPQHLKSFVGTICLAAYRLGTNPQLRILLVAYNDDFASALCDKIRDMMRTSWYRAMFATRIKEGHSRANDFQTTEGGGIFAIAATGAVTGRTADFIIYDDPHEISDWNNERKLNLVRNNFNTILSRLNNKIDGPVLVIAHRISANDLSADLLQESGWTYLRLPLVAPKRRKYDLGHDQWVREKGDILQPSAYSQAEIERLKRTQLAPPFGLFHQQDLDPRASFAPCAEHFALFEQREAPIAPVVLSIDPGQSGGSNASRSVIQAWKYGGGRYYLLDQFCDHCYFMQLKNEFWRFVKRNNPSVALIEQTANGPALYSAIRHIVRFKIRLIIPRGPKANRLARHYPKIRTKKICLPGDAVWREPFIDEIVGFPGEFDDQIDAMTQYFDFMDEKPIIPMQPPREHGIGVAFGSR</sequence>
<dbReference type="Proteomes" id="UP000664702">
    <property type="component" value="Chromosome"/>
</dbReference>
<evidence type="ECO:0008006" key="4">
    <source>
        <dbReference type="Google" id="ProtNLM"/>
    </source>
</evidence>
<dbReference type="KEGG" id="bban:J4G43_015355"/>
<evidence type="ECO:0000313" key="1">
    <source>
        <dbReference type="EMBL" id="MBO1862620.1"/>
    </source>
</evidence>
<dbReference type="EMBL" id="CP086136">
    <property type="protein sequence ID" value="UEM15455.1"/>
    <property type="molecule type" value="Genomic_DNA"/>
</dbReference>
<evidence type="ECO:0000313" key="2">
    <source>
        <dbReference type="EMBL" id="UEM15455.1"/>
    </source>
</evidence>
<organism evidence="1">
    <name type="scientific">Bradyrhizobium barranii subsp. barranii</name>
    <dbReference type="NCBI Taxonomy" id="2823807"/>
    <lineage>
        <taxon>Bacteria</taxon>
        <taxon>Pseudomonadati</taxon>
        <taxon>Pseudomonadota</taxon>
        <taxon>Alphaproteobacteria</taxon>
        <taxon>Hyphomicrobiales</taxon>
        <taxon>Nitrobacteraceae</taxon>
        <taxon>Bradyrhizobium</taxon>
        <taxon>Bradyrhizobium barranii</taxon>
    </lineage>
</organism>
<protein>
    <recommendedName>
        <fullName evidence="4">Terminase large subunit gp17-like C-terminal domain-containing protein</fullName>
    </recommendedName>
</protein>
<evidence type="ECO:0000313" key="3">
    <source>
        <dbReference type="Proteomes" id="UP000664702"/>
    </source>
</evidence>
<dbReference type="RefSeq" id="WP_208085271.1">
    <property type="nucleotide sequence ID" value="NZ_CP086136.1"/>
</dbReference>
<dbReference type="AlphaFoldDB" id="A0A939M784"/>
<dbReference type="Gene3D" id="3.40.50.300">
    <property type="entry name" value="P-loop containing nucleotide triphosphate hydrolases"/>
    <property type="match status" value="1"/>
</dbReference>
<proteinExistence type="predicted"/>